<dbReference type="AlphaFoldDB" id="A0A0J9T0P8"/>
<name>A0A0J9T0P8_PLAV1</name>
<reference evidence="1 2" key="1">
    <citation type="submission" date="2011-08" db="EMBL/GenBank/DDBJ databases">
        <title>The Genome Sequence of Plasmodium vivax Brazil I.</title>
        <authorList>
            <consortium name="The Broad Institute Genome Sequencing Platform"/>
            <consortium name="The Broad Institute Genome Sequencing Center for Infectious Disease"/>
            <person name="Neafsey D."/>
            <person name="Carlton J."/>
            <person name="Barnwell J."/>
            <person name="Collins W."/>
            <person name="Escalante A."/>
            <person name="Mullikin J."/>
            <person name="Saul A."/>
            <person name="Guigo R."/>
            <person name="Camara F."/>
            <person name="Young S.K."/>
            <person name="Zeng Q."/>
            <person name="Gargeya S."/>
            <person name="Fitzgerald M."/>
            <person name="Haas B."/>
            <person name="Abouelleil A."/>
            <person name="Alvarado L."/>
            <person name="Arachchi H.M."/>
            <person name="Berlin A."/>
            <person name="Brown A."/>
            <person name="Chapman S.B."/>
            <person name="Chen Z."/>
            <person name="Dunbar C."/>
            <person name="Freedman E."/>
            <person name="Gearin G."/>
            <person name="Gellesch M."/>
            <person name="Goldberg J."/>
            <person name="Griggs A."/>
            <person name="Gujja S."/>
            <person name="Heiman D."/>
            <person name="Howarth C."/>
            <person name="Larson L."/>
            <person name="Lui A."/>
            <person name="MacDonald P.J.P."/>
            <person name="Montmayeur A."/>
            <person name="Murphy C."/>
            <person name="Neiman D."/>
            <person name="Pearson M."/>
            <person name="Priest M."/>
            <person name="Roberts A."/>
            <person name="Saif S."/>
            <person name="Shea T."/>
            <person name="Shenoy N."/>
            <person name="Sisk P."/>
            <person name="Stolte C."/>
            <person name="Sykes S."/>
            <person name="Wortman J."/>
            <person name="Nusbaum C."/>
            <person name="Birren B."/>
        </authorList>
    </citation>
    <scope>NUCLEOTIDE SEQUENCE [LARGE SCALE GENOMIC DNA]</scope>
    <source>
        <strain evidence="1 2">Brazil I</strain>
    </source>
</reference>
<accession>A0A0J9T0P8</accession>
<organism evidence="1 2">
    <name type="scientific">Plasmodium vivax (strain Brazil I)</name>
    <dbReference type="NCBI Taxonomy" id="1033975"/>
    <lineage>
        <taxon>Eukaryota</taxon>
        <taxon>Sar</taxon>
        <taxon>Alveolata</taxon>
        <taxon>Apicomplexa</taxon>
        <taxon>Aconoidasida</taxon>
        <taxon>Haemosporida</taxon>
        <taxon>Plasmodiidae</taxon>
        <taxon>Plasmodium</taxon>
        <taxon>Plasmodium (Plasmodium)</taxon>
    </lineage>
</organism>
<dbReference type="Proteomes" id="UP000053327">
    <property type="component" value="Unassembled WGS sequence"/>
</dbReference>
<evidence type="ECO:0000313" key="1">
    <source>
        <dbReference type="EMBL" id="KMZ88955.1"/>
    </source>
</evidence>
<dbReference type="EMBL" id="KQ234731">
    <property type="protein sequence ID" value="KMZ88955.1"/>
    <property type="molecule type" value="Genomic_DNA"/>
</dbReference>
<gene>
    <name evidence="1" type="ORF">PVBG_05772</name>
</gene>
<evidence type="ECO:0000313" key="2">
    <source>
        <dbReference type="Proteomes" id="UP000053327"/>
    </source>
</evidence>
<protein>
    <submittedName>
        <fullName evidence="1">Uncharacterized protein</fullName>
    </submittedName>
</protein>
<sequence>MINVRNIIFTLRKKLNYINISKIYVLLIRVNAQIFMKNEEKEKEKEKKKEPLMQMMRLLAPRHQMKCLLNLLPLYGVEFPTLQ</sequence>
<proteinExistence type="predicted"/>